<keyword evidence="3" id="KW-0813">Transport</keyword>
<comment type="subcellular location">
    <subcellularLocation>
        <location evidence="1">Cell inner membrane</location>
    </subcellularLocation>
</comment>
<keyword evidence="12" id="KW-1185">Reference proteome</keyword>
<dbReference type="InterPro" id="IPR001639">
    <property type="entry name" value="T2SS_protein-GspC"/>
</dbReference>
<dbReference type="InterPro" id="IPR024961">
    <property type="entry name" value="T2SS_GspC_N"/>
</dbReference>
<dbReference type="Pfam" id="PF11356">
    <property type="entry name" value="T2SSC"/>
    <property type="match status" value="1"/>
</dbReference>
<evidence type="ECO:0000256" key="1">
    <source>
        <dbReference type="ARBA" id="ARBA00004533"/>
    </source>
</evidence>
<evidence type="ECO:0000256" key="7">
    <source>
        <dbReference type="ARBA" id="ARBA00022927"/>
    </source>
</evidence>
<evidence type="ECO:0000256" key="3">
    <source>
        <dbReference type="ARBA" id="ARBA00022448"/>
    </source>
</evidence>
<keyword evidence="6" id="KW-0812">Transmembrane</keyword>
<evidence type="ECO:0000256" key="6">
    <source>
        <dbReference type="ARBA" id="ARBA00022692"/>
    </source>
</evidence>
<gene>
    <name evidence="11" type="primary">gspC</name>
    <name evidence="11" type="ORF">ACFOSS_03790</name>
</gene>
<dbReference type="EMBL" id="JBHSAF010000002">
    <property type="protein sequence ID" value="MFC3912592.1"/>
    <property type="molecule type" value="Genomic_DNA"/>
</dbReference>
<organism evidence="11 12">
    <name type="scientific">Pseudaeromonas sharmana</name>
    <dbReference type="NCBI Taxonomy" id="328412"/>
    <lineage>
        <taxon>Bacteria</taxon>
        <taxon>Pseudomonadati</taxon>
        <taxon>Pseudomonadota</taxon>
        <taxon>Gammaproteobacteria</taxon>
        <taxon>Aeromonadales</taxon>
        <taxon>Aeromonadaceae</taxon>
        <taxon>Pseudaeromonas</taxon>
    </lineage>
</organism>
<comment type="caution">
    <text evidence="11">The sequence shown here is derived from an EMBL/GenBank/DDBJ whole genome shotgun (WGS) entry which is preliminary data.</text>
</comment>
<dbReference type="Proteomes" id="UP001595692">
    <property type="component" value="Unassembled WGS sequence"/>
</dbReference>
<keyword evidence="4" id="KW-1003">Cell membrane</keyword>
<name>A0ABV8CK37_9GAMM</name>
<comment type="similarity">
    <text evidence="2">Belongs to the GSP C family.</text>
</comment>
<accession>A0ABV8CK37</accession>
<proteinExistence type="inferred from homology"/>
<dbReference type="Gene3D" id="2.30.42.10">
    <property type="match status" value="1"/>
</dbReference>
<protein>
    <submittedName>
        <fullName evidence="11">Type II secretion system protein GspC</fullName>
    </submittedName>
</protein>
<dbReference type="RefSeq" id="WP_377150729.1">
    <property type="nucleotide sequence ID" value="NZ_JBHSAF010000002.1"/>
</dbReference>
<dbReference type="SUPFAM" id="SSF50156">
    <property type="entry name" value="PDZ domain-like"/>
    <property type="match status" value="1"/>
</dbReference>
<evidence type="ECO:0000256" key="9">
    <source>
        <dbReference type="ARBA" id="ARBA00023136"/>
    </source>
</evidence>
<dbReference type="Gene3D" id="2.30.30.830">
    <property type="match status" value="1"/>
</dbReference>
<keyword evidence="9" id="KW-0472">Membrane</keyword>
<evidence type="ECO:0000256" key="2">
    <source>
        <dbReference type="ARBA" id="ARBA00007986"/>
    </source>
</evidence>
<keyword evidence="5" id="KW-0997">Cell inner membrane</keyword>
<sequence>MLDQERLRKVLTQLPVARLSQGLFLLLLVLCCQQLATLTWQLMPAPAATRGISWKPSASPATANANPLDVRDLLALALFGKAVTPETQAATLASTEMQGALQQNAPRTRLNLTLTGLLASQDNPGRSIAIIINNGEESGYGVGDTITGTQAKIRAILRDRAILSNQGKDETLMLDGEEFKALGAPQDKPAASASASSTEPAADLKQLRNELVKNPGKLLDYVNISPIMKDGKLSGYRINPGKDVAFFHRIGLQSNDLATAINGYDLRDNAQAMQIMGQLSTLTEMNLTVERNGQQQDVYIKLTE</sequence>
<dbReference type="InterPro" id="IPR036034">
    <property type="entry name" value="PDZ_sf"/>
</dbReference>
<evidence type="ECO:0000256" key="4">
    <source>
        <dbReference type="ARBA" id="ARBA00022475"/>
    </source>
</evidence>
<keyword evidence="7" id="KW-0653">Protein transport</keyword>
<evidence type="ECO:0000256" key="8">
    <source>
        <dbReference type="ARBA" id="ARBA00022989"/>
    </source>
</evidence>
<evidence type="ECO:0000256" key="5">
    <source>
        <dbReference type="ARBA" id="ARBA00022519"/>
    </source>
</evidence>
<reference evidence="12" key="1">
    <citation type="journal article" date="2019" name="Int. J. Syst. Evol. Microbiol.">
        <title>The Global Catalogue of Microorganisms (GCM) 10K type strain sequencing project: providing services to taxonomists for standard genome sequencing and annotation.</title>
        <authorList>
            <consortium name="The Broad Institute Genomics Platform"/>
            <consortium name="The Broad Institute Genome Sequencing Center for Infectious Disease"/>
            <person name="Wu L."/>
            <person name="Ma J."/>
        </authorList>
    </citation>
    <scope>NUCLEOTIDE SEQUENCE [LARGE SCALE GENOMIC DNA]</scope>
    <source>
        <strain evidence="12">CCUG 54939</strain>
    </source>
</reference>
<evidence type="ECO:0000313" key="12">
    <source>
        <dbReference type="Proteomes" id="UP001595692"/>
    </source>
</evidence>
<feature type="domain" description="Type II secretion system protein GspC N-terminal" evidence="10">
    <location>
        <begin position="25"/>
        <end position="174"/>
    </location>
</feature>
<dbReference type="NCBIfam" id="TIGR01713">
    <property type="entry name" value="typeII_sec_gspC"/>
    <property type="match status" value="1"/>
</dbReference>
<evidence type="ECO:0000259" key="10">
    <source>
        <dbReference type="Pfam" id="PF11356"/>
    </source>
</evidence>
<evidence type="ECO:0000313" key="11">
    <source>
        <dbReference type="EMBL" id="MFC3912592.1"/>
    </source>
</evidence>
<keyword evidence="8" id="KW-1133">Transmembrane helix</keyword>